<dbReference type="AlphaFoldDB" id="A0A6M0REK8"/>
<dbReference type="GO" id="GO:0016491">
    <property type="term" value="F:oxidoreductase activity"/>
    <property type="evidence" value="ECO:0007669"/>
    <property type="project" value="InterPro"/>
</dbReference>
<dbReference type="InterPro" id="IPR000415">
    <property type="entry name" value="Nitroreductase-like"/>
</dbReference>
<dbReference type="InterPro" id="IPR001079">
    <property type="entry name" value="Galectin_CRD"/>
</dbReference>
<protein>
    <submittedName>
        <fullName evidence="2">SagB/ThcOx family dehydrogenase</fullName>
    </submittedName>
</protein>
<evidence type="ECO:0000259" key="1">
    <source>
        <dbReference type="PROSITE" id="PS51304"/>
    </source>
</evidence>
<keyword evidence="3" id="KW-1185">Reference proteome</keyword>
<dbReference type="PROSITE" id="PS51304">
    <property type="entry name" value="GALECTIN"/>
    <property type="match status" value="1"/>
</dbReference>
<dbReference type="Pfam" id="PF00881">
    <property type="entry name" value="Nitroreductase"/>
    <property type="match status" value="1"/>
</dbReference>
<evidence type="ECO:0000313" key="3">
    <source>
        <dbReference type="Proteomes" id="UP000481033"/>
    </source>
</evidence>
<dbReference type="InterPro" id="IPR029479">
    <property type="entry name" value="Nitroreductase"/>
</dbReference>
<reference evidence="2 3" key="1">
    <citation type="journal article" date="2020" name="Microb. Ecol.">
        <title>Ecogenomics of the Marine Benthic Filamentous Cyanobacterium Adonisia.</title>
        <authorList>
            <person name="Walter J.M."/>
            <person name="Coutinho F.H."/>
            <person name="Leomil L."/>
            <person name="Hargreaves P.I."/>
            <person name="Campeao M.E."/>
            <person name="Vieira V.V."/>
            <person name="Silva B.S."/>
            <person name="Fistarol G.O."/>
            <person name="Salomon P.S."/>
            <person name="Sawabe T."/>
            <person name="Mino S."/>
            <person name="Hosokawa M."/>
            <person name="Miyashita H."/>
            <person name="Maruyama F."/>
            <person name="van Verk M.C."/>
            <person name="Dutilh B.E."/>
            <person name="Thompson C.C."/>
            <person name="Thompson F.L."/>
        </authorList>
    </citation>
    <scope>NUCLEOTIDE SEQUENCE [LARGE SCALE GENOMIC DNA]</scope>
    <source>
        <strain evidence="2 3">CCMR0081</strain>
    </source>
</reference>
<accession>A0A6M0REK8</accession>
<dbReference type="RefSeq" id="WP_163695888.1">
    <property type="nucleotide sequence ID" value="NZ_QXHD01000003.1"/>
</dbReference>
<comment type="caution">
    <text evidence="2">The sequence shown here is derived from an EMBL/GenBank/DDBJ whole genome shotgun (WGS) entry which is preliminary data.</text>
</comment>
<dbReference type="GO" id="GO:0030246">
    <property type="term" value="F:carbohydrate binding"/>
    <property type="evidence" value="ECO:0007669"/>
    <property type="project" value="InterPro"/>
</dbReference>
<feature type="domain" description="Galectin" evidence="1">
    <location>
        <begin position="1"/>
        <end position="56"/>
    </location>
</feature>
<evidence type="ECO:0000313" key="2">
    <source>
        <dbReference type="EMBL" id="NEZ54340.1"/>
    </source>
</evidence>
<sequence length="303" mass="34159">MRGQNNYYLVDVKDKHHNAFYDKHLSPESYDFIEVSKITRYNVDDFGKHVHEITSNSYIVRHICNNSAELSSFESIPLPDLSDDNSACELLDSLQEIYHRRQSNRHYSPEGITFDELSKVLQGGCFILDPAKRKDDDKPIMRGMPARRNIGSGGGLYPIELFLISSNTVGLENGVYHYNQEQVTLDRLMPRGGFRDNNVKEIVQEIFFSLSRADMDFVNVSGIIILAGCLNRTAYKYQDRGLRFALIDAGAITQNLYLTCAAMDLGCCACGGYYDDELNEVLGLDGADETVLNVVLVGKKDIR</sequence>
<dbReference type="Proteomes" id="UP000481033">
    <property type="component" value="Unassembled WGS sequence"/>
</dbReference>
<proteinExistence type="predicted"/>
<dbReference type="Gene3D" id="3.40.109.10">
    <property type="entry name" value="NADH Oxidase"/>
    <property type="match status" value="1"/>
</dbReference>
<name>A0A6M0REK8_9CYAN</name>
<dbReference type="PANTHER" id="PTHR43745:SF2">
    <property type="entry name" value="NITROREDUCTASE MJ1384-RELATED"/>
    <property type="match status" value="1"/>
</dbReference>
<dbReference type="InterPro" id="IPR020051">
    <property type="entry name" value="SagB-type_dehydrogenase"/>
</dbReference>
<dbReference type="NCBIfam" id="TIGR03605">
    <property type="entry name" value="antibiot_sagB"/>
    <property type="match status" value="1"/>
</dbReference>
<organism evidence="2 3">
    <name type="scientific">Adonisia turfae CCMR0081</name>
    <dbReference type="NCBI Taxonomy" id="2292702"/>
    <lineage>
        <taxon>Bacteria</taxon>
        <taxon>Bacillati</taxon>
        <taxon>Cyanobacteriota</taxon>
        <taxon>Adonisia</taxon>
        <taxon>Adonisia turfae</taxon>
    </lineage>
</organism>
<dbReference type="InterPro" id="IPR052544">
    <property type="entry name" value="Bacteriocin_Proc_Enz"/>
</dbReference>
<dbReference type="CDD" id="cd02142">
    <property type="entry name" value="McbC_SagB-like_oxidoreductase"/>
    <property type="match status" value="1"/>
</dbReference>
<gene>
    <name evidence="2" type="ORF">DXZ20_01220</name>
</gene>
<dbReference type="EMBL" id="QXHD01000003">
    <property type="protein sequence ID" value="NEZ54340.1"/>
    <property type="molecule type" value="Genomic_DNA"/>
</dbReference>
<dbReference type="SUPFAM" id="SSF55469">
    <property type="entry name" value="FMN-dependent nitroreductase-like"/>
    <property type="match status" value="1"/>
</dbReference>
<dbReference type="PANTHER" id="PTHR43745">
    <property type="entry name" value="NITROREDUCTASE MJ1384-RELATED"/>
    <property type="match status" value="1"/>
</dbReference>